<reference evidence="1" key="1">
    <citation type="submission" date="2021-01" db="EMBL/GenBank/DDBJ databases">
        <authorList>
            <person name="Corre E."/>
            <person name="Pelletier E."/>
            <person name="Niang G."/>
            <person name="Scheremetjew M."/>
            <person name="Finn R."/>
            <person name="Kale V."/>
            <person name="Holt S."/>
            <person name="Cochrane G."/>
            <person name="Meng A."/>
            <person name="Brown T."/>
            <person name="Cohen L."/>
        </authorList>
    </citation>
    <scope>NUCLEOTIDE SEQUENCE</scope>
    <source>
        <strain evidence="1">CCMP1381</strain>
    </source>
</reference>
<accession>A0A7S2AIN3</accession>
<proteinExistence type="predicted"/>
<gene>
    <name evidence="1" type="ORF">DSPE1174_LOCUS384</name>
</gene>
<sequence>MLEAKRLRIPDEAEPGEFVASSNFFFQIELLASNVPDSKPELHARQLRRPIVAAAGNNEIGRDETMAIHLLIDAKGIYESLPRMLRRLKVKSHFLQLIPSFWVVADIIVPHSNTCHPLT</sequence>
<name>A0A7S2AIN3_9STRA</name>
<protein>
    <submittedName>
        <fullName evidence="1">Uncharacterized protein</fullName>
    </submittedName>
</protein>
<dbReference type="AlphaFoldDB" id="A0A7S2AIN3"/>
<evidence type="ECO:0000313" key="1">
    <source>
        <dbReference type="EMBL" id="CAD9369157.1"/>
    </source>
</evidence>
<organism evidence="1">
    <name type="scientific">Octactis speculum</name>
    <dbReference type="NCBI Taxonomy" id="3111310"/>
    <lineage>
        <taxon>Eukaryota</taxon>
        <taxon>Sar</taxon>
        <taxon>Stramenopiles</taxon>
        <taxon>Ochrophyta</taxon>
        <taxon>Dictyochophyceae</taxon>
        <taxon>Dictyochales</taxon>
        <taxon>Dictyochaceae</taxon>
        <taxon>Octactis</taxon>
    </lineage>
</organism>
<dbReference type="EMBL" id="HBGS01000702">
    <property type="protein sequence ID" value="CAD9369157.1"/>
    <property type="molecule type" value="Transcribed_RNA"/>
</dbReference>